<dbReference type="Proteomes" id="UP000002714">
    <property type="component" value="Chromosome"/>
</dbReference>
<organism evidence="1 2">
    <name type="scientific">Sulfurimonas denitrificans (strain ATCC 33889 / DSM 1251)</name>
    <name type="common">Thiomicrospira denitrificans (strain ATCC 33889 / DSM 1251)</name>
    <dbReference type="NCBI Taxonomy" id="326298"/>
    <lineage>
        <taxon>Bacteria</taxon>
        <taxon>Pseudomonadati</taxon>
        <taxon>Campylobacterota</taxon>
        <taxon>Epsilonproteobacteria</taxon>
        <taxon>Campylobacterales</taxon>
        <taxon>Sulfurimonadaceae</taxon>
        <taxon>Sulfurimonas</taxon>
    </lineage>
</organism>
<dbReference type="RefSeq" id="WP_011373014.1">
    <property type="nucleotide sequence ID" value="NC_007575.1"/>
</dbReference>
<dbReference type="eggNOG" id="COG0457">
    <property type="taxonomic scope" value="Bacteria"/>
</dbReference>
<evidence type="ECO:0000313" key="1">
    <source>
        <dbReference type="EMBL" id="ABB44662.1"/>
    </source>
</evidence>
<protein>
    <recommendedName>
        <fullName evidence="3">Transformation system protein</fullName>
    </recommendedName>
</protein>
<evidence type="ECO:0008006" key="3">
    <source>
        <dbReference type="Google" id="ProtNLM"/>
    </source>
</evidence>
<dbReference type="HOGENOM" id="CLU_078723_0_0_7"/>
<dbReference type="OrthoDB" id="5334424at2"/>
<reference evidence="1 2" key="1">
    <citation type="journal article" date="2008" name="Appl. Environ. Microbiol.">
        <title>Genome of the epsilonproteobacterial chemolithoautotroph Sulfurimonas denitrificans.</title>
        <authorList>
            <person name="Sievert S.M."/>
            <person name="Scott K.M."/>
            <person name="Klotz M.G."/>
            <person name="Chain P.S.G."/>
            <person name="Hauser L.J."/>
            <person name="Hemp J."/>
            <person name="Huegler M."/>
            <person name="Land M."/>
            <person name="Lapidus A."/>
            <person name="Larimer F.W."/>
            <person name="Lucas S."/>
            <person name="Malfatti S.A."/>
            <person name="Meyer F."/>
            <person name="Paulsen I.T."/>
            <person name="Ren Q."/>
            <person name="Simon J."/>
            <person name="Bailey K."/>
            <person name="Diaz E."/>
            <person name="Fitzpatrick K.A."/>
            <person name="Glover B."/>
            <person name="Gwatney N."/>
            <person name="Korajkic A."/>
            <person name="Long A."/>
            <person name="Mobberley J.M."/>
            <person name="Pantry S.N."/>
            <person name="Pazder G."/>
            <person name="Peterson S."/>
            <person name="Quintanilla J.D."/>
            <person name="Sprinkle R."/>
            <person name="Stephens J."/>
            <person name="Thomas P."/>
            <person name="Vaughn R."/>
            <person name="Weber M.J."/>
            <person name="Wooten L.L."/>
        </authorList>
    </citation>
    <scope>NUCLEOTIDE SEQUENCE [LARGE SCALE GENOMIC DNA]</scope>
    <source>
        <strain evidence="2">ATCC 33889 / DSM 1251</strain>
    </source>
</reference>
<evidence type="ECO:0000313" key="2">
    <source>
        <dbReference type="Proteomes" id="UP000002714"/>
    </source>
</evidence>
<sequence>MKPSIYENSKSTSLDTLHVKDYIKLERISNIYQSLLEFKTKINSYYPYLIIILISTIFSQNLELKAENIKHETLTTPKSEKADETLLMRANNGVAIMEQNRVLLTPSFNFIDQINSKSNVEHHAIITSKTTEINIENIEKNTLHVEEEKSFINIQRKDEQSAIEDVIKRFNISHNPELSLFIAKKYYHLGNYEQAYNYALMTNNINNNMQWSWIVFSKSLFKLNKKELAVETLKKYISYSNSSQAKQLLDEITSGEFK</sequence>
<dbReference type="InterPro" id="IPR011990">
    <property type="entry name" value="TPR-like_helical_dom_sf"/>
</dbReference>
<dbReference type="EMBL" id="CP000153">
    <property type="protein sequence ID" value="ABB44662.1"/>
    <property type="molecule type" value="Genomic_DNA"/>
</dbReference>
<accession>Q30QR9</accession>
<dbReference type="Gene3D" id="1.25.40.10">
    <property type="entry name" value="Tetratricopeptide repeat domain"/>
    <property type="match status" value="1"/>
</dbReference>
<dbReference type="AlphaFoldDB" id="Q30QR9"/>
<keyword evidence="2" id="KW-1185">Reference proteome</keyword>
<name>Q30QR9_SULDN</name>
<proteinExistence type="predicted"/>
<dbReference type="STRING" id="326298.Suden_1385"/>
<dbReference type="SUPFAM" id="SSF48452">
    <property type="entry name" value="TPR-like"/>
    <property type="match status" value="1"/>
</dbReference>
<dbReference type="KEGG" id="tdn:Suden_1385"/>
<gene>
    <name evidence="1" type="ordered locus">Suden_1385</name>
</gene>